<evidence type="ECO:0000256" key="1">
    <source>
        <dbReference type="SAM" id="Phobius"/>
    </source>
</evidence>
<reference evidence="4" key="1">
    <citation type="submission" date="2020-07" db="EMBL/GenBank/DDBJ databases">
        <title>Huge and variable diversity of episymbiotic CPR bacteria and DPANN archaea in groundwater ecosystems.</title>
        <authorList>
            <person name="He C.Y."/>
            <person name="Keren R."/>
            <person name="Whittaker M."/>
            <person name="Farag I.F."/>
            <person name="Doudna J."/>
            <person name="Cate J.H.D."/>
            <person name="Banfield J.F."/>
        </authorList>
    </citation>
    <scope>NUCLEOTIDE SEQUENCE</scope>
    <source>
        <strain evidence="4">NC_groundwater_1586_Pr3_B-0.1um_66_15</strain>
    </source>
</reference>
<dbReference type="InterPro" id="IPR039447">
    <property type="entry name" value="UreH-like_TM_dom"/>
</dbReference>
<evidence type="ECO:0000259" key="3">
    <source>
        <dbReference type="Pfam" id="PF13386"/>
    </source>
</evidence>
<dbReference type="AlphaFoldDB" id="A0A933L3G8"/>
<proteinExistence type="predicted"/>
<feature type="domain" description="Urease accessory protein UreH-like transmembrane" evidence="3">
    <location>
        <begin position="9"/>
        <end position="209"/>
    </location>
</feature>
<evidence type="ECO:0000313" key="4">
    <source>
        <dbReference type="EMBL" id="MBI4923504.1"/>
    </source>
</evidence>
<gene>
    <name evidence="4" type="ORF">HY834_17330</name>
</gene>
<evidence type="ECO:0000313" key="5">
    <source>
        <dbReference type="Proteomes" id="UP000782610"/>
    </source>
</evidence>
<keyword evidence="1" id="KW-0472">Membrane</keyword>
<dbReference type="Proteomes" id="UP000782610">
    <property type="component" value="Unassembled WGS sequence"/>
</dbReference>
<feature type="signal peptide" evidence="2">
    <location>
        <begin position="1"/>
        <end position="19"/>
    </location>
</feature>
<feature type="chain" id="PRO_5038080709" evidence="2">
    <location>
        <begin position="20"/>
        <end position="225"/>
    </location>
</feature>
<feature type="transmembrane region" description="Helical" evidence="1">
    <location>
        <begin position="198"/>
        <end position="217"/>
    </location>
</feature>
<name>A0A933L3G8_9HYPH</name>
<feature type="transmembrane region" description="Helical" evidence="1">
    <location>
        <begin position="53"/>
        <end position="74"/>
    </location>
</feature>
<organism evidence="4 5">
    <name type="scientific">Devosia nanyangense</name>
    <dbReference type="NCBI Taxonomy" id="1228055"/>
    <lineage>
        <taxon>Bacteria</taxon>
        <taxon>Pseudomonadati</taxon>
        <taxon>Pseudomonadota</taxon>
        <taxon>Alphaproteobacteria</taxon>
        <taxon>Hyphomicrobiales</taxon>
        <taxon>Devosiaceae</taxon>
        <taxon>Devosia</taxon>
    </lineage>
</organism>
<comment type="caution">
    <text evidence="4">The sequence shown here is derived from an EMBL/GenBank/DDBJ whole genome shotgun (WGS) entry which is preliminary data.</text>
</comment>
<evidence type="ECO:0000256" key="2">
    <source>
        <dbReference type="SAM" id="SignalP"/>
    </source>
</evidence>
<feature type="transmembrane region" description="Helical" evidence="1">
    <location>
        <begin position="80"/>
        <end position="100"/>
    </location>
</feature>
<protein>
    <submittedName>
        <fullName evidence="4">Sulfite exporter TauE/SafE family protein</fullName>
    </submittedName>
</protein>
<sequence>MLTAVVSGLLMGLASSLHCAGMCGPIGCALLLSNTKTNAWLALFSAEAGKLTSYGLLGAAFGVFGAGLYGLVNLEAAHTVLQWSASLTIIWMALVTVGLVPAMAGLDRALAPAAGVIAGFRSKWTASGYRGLLVAGLFWGAMPCAMVYLALFNSLLSGSWQNGAAMMAAFGLGTVPTVTLSALGLYRMSQFGATPKGKWWAGAALGASGVLGLLVTIPGSPLCIS</sequence>
<keyword evidence="1" id="KW-0812">Transmembrane</keyword>
<keyword evidence="1" id="KW-1133">Transmembrane helix</keyword>
<dbReference type="EMBL" id="JACRAF010000057">
    <property type="protein sequence ID" value="MBI4923504.1"/>
    <property type="molecule type" value="Genomic_DNA"/>
</dbReference>
<feature type="transmembrane region" description="Helical" evidence="1">
    <location>
        <begin position="131"/>
        <end position="152"/>
    </location>
</feature>
<feature type="transmembrane region" description="Helical" evidence="1">
    <location>
        <begin position="164"/>
        <end position="186"/>
    </location>
</feature>
<dbReference type="Pfam" id="PF13386">
    <property type="entry name" value="DsbD_2"/>
    <property type="match status" value="1"/>
</dbReference>
<dbReference type="PANTHER" id="PTHR42208:SF1">
    <property type="entry name" value="HEAVY METAL TRANSPORTER"/>
    <property type="match status" value="1"/>
</dbReference>
<dbReference type="PANTHER" id="PTHR42208">
    <property type="entry name" value="HEAVY METAL TRANSPORTER-RELATED"/>
    <property type="match status" value="1"/>
</dbReference>
<accession>A0A933L3G8</accession>
<feature type="transmembrane region" description="Helical" evidence="1">
    <location>
        <begin position="6"/>
        <end position="32"/>
    </location>
</feature>
<keyword evidence="2" id="KW-0732">Signal</keyword>